<dbReference type="PANTHER" id="PTHR46093">
    <property type="entry name" value="ACYL-COA-BINDING DOMAIN-CONTAINING PROTEIN 5"/>
    <property type="match status" value="1"/>
</dbReference>
<evidence type="ECO:0000313" key="7">
    <source>
        <dbReference type="Proteomes" id="UP000193685"/>
    </source>
</evidence>
<dbReference type="SUPFAM" id="SSF117281">
    <property type="entry name" value="Kelch motif"/>
    <property type="match status" value="1"/>
</dbReference>
<dbReference type="InterPro" id="IPR015915">
    <property type="entry name" value="Kelch-typ_b-propeller"/>
</dbReference>
<organism evidence="6 7">
    <name type="scientific">Protomyces lactucae-debilis</name>
    <dbReference type="NCBI Taxonomy" id="2754530"/>
    <lineage>
        <taxon>Eukaryota</taxon>
        <taxon>Fungi</taxon>
        <taxon>Dikarya</taxon>
        <taxon>Ascomycota</taxon>
        <taxon>Taphrinomycotina</taxon>
        <taxon>Taphrinomycetes</taxon>
        <taxon>Taphrinales</taxon>
        <taxon>Protomycetaceae</taxon>
        <taxon>Protomyces</taxon>
    </lineage>
</organism>
<feature type="transmembrane region" description="Helical" evidence="4">
    <location>
        <begin position="369"/>
        <end position="394"/>
    </location>
</feature>
<feature type="compositionally biased region" description="Basic residues" evidence="3">
    <location>
        <begin position="597"/>
        <end position="607"/>
    </location>
</feature>
<dbReference type="Pfam" id="PF24681">
    <property type="entry name" value="Kelch_KLHDC2_KLHL20_DRC7"/>
    <property type="match status" value="1"/>
</dbReference>
<sequence length="822" mass="87787">MDHRRPMLGSWLSLLLLLAPINALSISRSFPAATFDAKHNRIVFAGGASSTSNVTADVFAINLEAFNRSDVQVTSLGQLASPVADATLVHTGDGTLQLIGGTTNNCAGKVQTQQFNVSSDSWNIIQMTGTVPTIARTGARAAYINGQVLYFGGRSVSGCSSSQYYYNTLYTINSKTNNWTSLQDASPPIAQADMSLTPLSDGSFLLVGGESAGSGGKASWVGMSQYALYGANSSAWSYLSPSVGSLSVTARSGHSAAFNGSHTFIYGGSVGAAASTPSFISIKLQDGALQIAEVKPAGLDFAPPSGLYGHAAVMTTNSIMVMAFGMVGSANSTTFNNQIYLYDTVANTWLNSYDPTANPSKNNNMGLPIAAVAGIISGIGILVIACGVLALFCLRRRKQRQHQVPFPRLDSYASEAGYSYQGKEMAFRPADMRQDAMRAVSLPPWAALHACRARSASPTGGSDKDHSINQVLDGYTDEQAEYNVQDRMVQIAMPASPRFLTFTAPKLQLRVVNPSIESGRSSLDLSYPEMVEIGEDGTGRAIPLSITDEDDLEHLRITLATTPIISDSVEDFQNQLAGLGLVLREEDVLEPSTGTLRRVRTLSKKSKVPPSSTPPPSLPALPPFRRSSRAPRLSVVSTTSGLGLESVIDQVMSPAQKMPLTPFTERSSPGLSYSPYLDSPRLSDRAPSPTHPQRSPSNASSRRSEDLLRYITSPSPDLSLKSPGGQGDTPSRMSSMHSQTYTYTPNSPRAASPPPQHRGRSPARRPEMSPSGQSAVSIFSDDASLLPKFEPTAVPSTTLQTWMRQGVNSRGTSFRYPARPVT</sequence>
<feature type="compositionally biased region" description="Polar residues" evidence="3">
    <location>
        <begin position="728"/>
        <end position="749"/>
    </location>
</feature>
<name>A0A1Y2FAJ5_PROLT</name>
<reference evidence="6 7" key="1">
    <citation type="submission" date="2016-07" db="EMBL/GenBank/DDBJ databases">
        <title>Pervasive Adenine N6-methylation of Active Genes in Fungi.</title>
        <authorList>
            <consortium name="DOE Joint Genome Institute"/>
            <person name="Mondo S.J."/>
            <person name="Dannebaum R.O."/>
            <person name="Kuo R.C."/>
            <person name="Labutti K."/>
            <person name="Haridas S."/>
            <person name="Kuo A."/>
            <person name="Salamov A."/>
            <person name="Ahrendt S.R."/>
            <person name="Lipzen A."/>
            <person name="Sullivan W."/>
            <person name="Andreopoulos W.B."/>
            <person name="Clum A."/>
            <person name="Lindquist E."/>
            <person name="Daum C."/>
            <person name="Ramamoorthy G.K."/>
            <person name="Gryganskyi A."/>
            <person name="Culley D."/>
            <person name="Magnuson J.K."/>
            <person name="James T.Y."/>
            <person name="O'Malley M.A."/>
            <person name="Stajich J.E."/>
            <person name="Spatafora J.W."/>
            <person name="Visel A."/>
            <person name="Grigoriev I.V."/>
        </authorList>
    </citation>
    <scope>NUCLEOTIDE SEQUENCE [LARGE SCALE GENOMIC DNA]</scope>
    <source>
        <strain evidence="6 7">12-1054</strain>
    </source>
</reference>
<keyword evidence="2" id="KW-0677">Repeat</keyword>
<feature type="region of interest" description="Disordered" evidence="3">
    <location>
        <begin position="659"/>
        <end position="779"/>
    </location>
</feature>
<accession>A0A1Y2FAJ5</accession>
<evidence type="ECO:0008006" key="8">
    <source>
        <dbReference type="Google" id="ProtNLM"/>
    </source>
</evidence>
<dbReference type="PANTHER" id="PTHR46093:SF18">
    <property type="entry name" value="FIBRONECTIN TYPE-III DOMAIN-CONTAINING PROTEIN"/>
    <property type="match status" value="1"/>
</dbReference>
<keyword evidence="4" id="KW-0472">Membrane</keyword>
<dbReference type="AlphaFoldDB" id="A0A1Y2FAJ5"/>
<feature type="region of interest" description="Disordered" evidence="3">
    <location>
        <begin position="594"/>
        <end position="632"/>
    </location>
</feature>
<evidence type="ECO:0000256" key="1">
    <source>
        <dbReference type="ARBA" id="ARBA00022441"/>
    </source>
</evidence>
<dbReference type="Proteomes" id="UP000193685">
    <property type="component" value="Unassembled WGS sequence"/>
</dbReference>
<keyword evidence="7" id="KW-1185">Reference proteome</keyword>
<evidence type="ECO:0000256" key="2">
    <source>
        <dbReference type="ARBA" id="ARBA00022737"/>
    </source>
</evidence>
<feature type="chain" id="PRO_5012214905" description="Galactose oxidase" evidence="5">
    <location>
        <begin position="24"/>
        <end position="822"/>
    </location>
</feature>
<evidence type="ECO:0000313" key="6">
    <source>
        <dbReference type="EMBL" id="ORY80911.1"/>
    </source>
</evidence>
<dbReference type="Gene3D" id="2.120.10.80">
    <property type="entry name" value="Kelch-type beta propeller"/>
    <property type="match status" value="2"/>
</dbReference>
<dbReference type="GeneID" id="63788968"/>
<dbReference type="EMBL" id="MCFI01000012">
    <property type="protein sequence ID" value="ORY80911.1"/>
    <property type="molecule type" value="Genomic_DNA"/>
</dbReference>
<feature type="compositionally biased region" description="Polar residues" evidence="3">
    <location>
        <begin position="691"/>
        <end position="701"/>
    </location>
</feature>
<dbReference type="STRING" id="56484.A0A1Y2FAJ5"/>
<dbReference type="RefSeq" id="XP_040724556.1">
    <property type="nucleotide sequence ID" value="XM_040872369.1"/>
</dbReference>
<protein>
    <recommendedName>
        <fullName evidence="8">Galactose oxidase</fullName>
    </recommendedName>
</protein>
<evidence type="ECO:0000256" key="5">
    <source>
        <dbReference type="SAM" id="SignalP"/>
    </source>
</evidence>
<keyword evidence="5" id="KW-0732">Signal</keyword>
<feature type="compositionally biased region" description="Pro residues" evidence="3">
    <location>
        <begin position="611"/>
        <end position="622"/>
    </location>
</feature>
<keyword evidence="4" id="KW-0812">Transmembrane</keyword>
<evidence type="ECO:0000256" key="3">
    <source>
        <dbReference type="SAM" id="MobiDB-lite"/>
    </source>
</evidence>
<comment type="caution">
    <text evidence="6">The sequence shown here is derived from an EMBL/GenBank/DDBJ whole genome shotgun (WGS) entry which is preliminary data.</text>
</comment>
<gene>
    <name evidence="6" type="ORF">BCR37DRAFT_57142</name>
</gene>
<keyword evidence="1" id="KW-0880">Kelch repeat</keyword>
<keyword evidence="4" id="KW-1133">Transmembrane helix</keyword>
<evidence type="ECO:0000256" key="4">
    <source>
        <dbReference type="SAM" id="Phobius"/>
    </source>
</evidence>
<dbReference type="OrthoDB" id="205993at2759"/>
<feature type="signal peptide" evidence="5">
    <location>
        <begin position="1"/>
        <end position="23"/>
    </location>
</feature>
<proteinExistence type="predicted"/>